<accession>A0A5J5IK72</accession>
<dbReference type="GO" id="GO:0004657">
    <property type="term" value="F:proline dehydrogenase activity"/>
    <property type="evidence" value="ECO:0007669"/>
    <property type="project" value="InterPro"/>
</dbReference>
<dbReference type="EMBL" id="VYQF01000001">
    <property type="protein sequence ID" value="KAA9040763.1"/>
    <property type="molecule type" value="Genomic_DNA"/>
</dbReference>
<evidence type="ECO:0000313" key="4">
    <source>
        <dbReference type="Proteomes" id="UP000326903"/>
    </source>
</evidence>
<comment type="caution">
    <text evidence="3">The sequence shown here is derived from an EMBL/GenBank/DDBJ whole genome shotgun (WGS) entry which is preliminary data.</text>
</comment>
<proteinExistence type="predicted"/>
<gene>
    <name evidence="3" type="ORF">FW778_01605</name>
</gene>
<evidence type="ECO:0000256" key="1">
    <source>
        <dbReference type="ARBA" id="ARBA00023002"/>
    </source>
</evidence>
<reference evidence="3 4" key="1">
    <citation type="submission" date="2019-09" db="EMBL/GenBank/DDBJ databases">
        <title>Draft genome sequence of Ginsengibacter sp. BR5-29.</title>
        <authorList>
            <person name="Im W.-T."/>
        </authorList>
    </citation>
    <scope>NUCLEOTIDE SEQUENCE [LARGE SCALE GENOMIC DNA]</scope>
    <source>
        <strain evidence="3 4">BR5-29</strain>
    </source>
</reference>
<dbReference type="InterPro" id="IPR002872">
    <property type="entry name" value="Proline_DH_dom"/>
</dbReference>
<dbReference type="InterPro" id="IPR015659">
    <property type="entry name" value="Proline_oxidase"/>
</dbReference>
<sequence length="403" mass="45850">MANISFDNTKIAFEYKTDKELKKAKFLFASMGKAWLVNIGLKLTPWALKVGLPVKGLIRQTIFSQFVGGESLQETSVVANKLGKFNVQVILDYGVEGKEGEENFDKARDIFIQSIQYASTQSNIPFMSVKLTGYARFGLLQKLHEASNYNDIIRGIVPLDSLNENEKEEWNRIVNRLDIICSTAKNKNIGVLVDAEETWIQDPVDALTIQMMQKYNIEKTVVYNTAQLYRKDRLQFVKDSCHFAKENNFKLGMKLVRGAYMDKERERAALLNYPSPINETKQATDADYNAAIEFCVNPSNGVYIIVGSHNEYSNLYATQLMEKFGLPLHYDRVHFSQLYGMSDNISFNLAKAGCYVSKYLPFGPIKDVIPYLMRRAQENASVSGQTGRELLLIKQELLRRSSE</sequence>
<dbReference type="Proteomes" id="UP000326903">
    <property type="component" value="Unassembled WGS sequence"/>
</dbReference>
<dbReference type="Pfam" id="PF01619">
    <property type="entry name" value="Pro_dh"/>
    <property type="match status" value="1"/>
</dbReference>
<dbReference type="PANTHER" id="PTHR13914">
    <property type="entry name" value="PROLINE OXIDASE"/>
    <property type="match status" value="1"/>
</dbReference>
<dbReference type="GO" id="GO:0010133">
    <property type="term" value="P:L-proline catabolic process to L-glutamate"/>
    <property type="evidence" value="ECO:0007669"/>
    <property type="project" value="TreeGrafter"/>
</dbReference>
<dbReference type="InterPro" id="IPR029041">
    <property type="entry name" value="FAD-linked_oxidoreductase-like"/>
</dbReference>
<keyword evidence="4" id="KW-1185">Reference proteome</keyword>
<dbReference type="Gene3D" id="3.20.20.220">
    <property type="match status" value="1"/>
</dbReference>
<evidence type="ECO:0000259" key="2">
    <source>
        <dbReference type="Pfam" id="PF01619"/>
    </source>
</evidence>
<feature type="domain" description="Proline dehydrogenase" evidence="2">
    <location>
        <begin position="80"/>
        <end position="386"/>
    </location>
</feature>
<dbReference type="AlphaFoldDB" id="A0A5J5IK72"/>
<dbReference type="PANTHER" id="PTHR13914:SF0">
    <property type="entry name" value="PROLINE DEHYDROGENASE 1, MITOCHONDRIAL"/>
    <property type="match status" value="1"/>
</dbReference>
<keyword evidence="1" id="KW-0560">Oxidoreductase</keyword>
<dbReference type="GO" id="GO:0071949">
    <property type="term" value="F:FAD binding"/>
    <property type="evidence" value="ECO:0007669"/>
    <property type="project" value="TreeGrafter"/>
</dbReference>
<evidence type="ECO:0000313" key="3">
    <source>
        <dbReference type="EMBL" id="KAA9040763.1"/>
    </source>
</evidence>
<name>A0A5J5IK72_9BACT</name>
<dbReference type="RefSeq" id="WP_150412822.1">
    <property type="nucleotide sequence ID" value="NZ_VYQF01000001.1"/>
</dbReference>
<dbReference type="SUPFAM" id="SSF51730">
    <property type="entry name" value="FAD-linked oxidoreductase"/>
    <property type="match status" value="1"/>
</dbReference>
<organism evidence="3 4">
    <name type="scientific">Ginsengibacter hankyongi</name>
    <dbReference type="NCBI Taxonomy" id="2607284"/>
    <lineage>
        <taxon>Bacteria</taxon>
        <taxon>Pseudomonadati</taxon>
        <taxon>Bacteroidota</taxon>
        <taxon>Chitinophagia</taxon>
        <taxon>Chitinophagales</taxon>
        <taxon>Chitinophagaceae</taxon>
        <taxon>Ginsengibacter</taxon>
    </lineage>
</organism>
<protein>
    <submittedName>
        <fullName evidence="3">Proline dehydrogenase</fullName>
    </submittedName>
</protein>